<reference evidence="1" key="1">
    <citation type="submission" date="2020-05" db="EMBL/GenBank/DDBJ databases">
        <title>Large-scale comparative analyses of tick genomes elucidate their genetic diversity and vector capacities.</title>
        <authorList>
            <person name="Jia N."/>
            <person name="Wang J."/>
            <person name="Shi W."/>
            <person name="Du L."/>
            <person name="Sun Y."/>
            <person name="Zhan W."/>
            <person name="Jiang J."/>
            <person name="Wang Q."/>
            <person name="Zhang B."/>
            <person name="Ji P."/>
            <person name="Sakyi L.B."/>
            <person name="Cui X."/>
            <person name="Yuan T."/>
            <person name="Jiang B."/>
            <person name="Yang W."/>
            <person name="Lam T.T.-Y."/>
            <person name="Chang Q."/>
            <person name="Ding S."/>
            <person name="Wang X."/>
            <person name="Zhu J."/>
            <person name="Ruan X."/>
            <person name="Zhao L."/>
            <person name="Wei J."/>
            <person name="Que T."/>
            <person name="Du C."/>
            <person name="Cheng J."/>
            <person name="Dai P."/>
            <person name="Han X."/>
            <person name="Huang E."/>
            <person name="Gao Y."/>
            <person name="Liu J."/>
            <person name="Shao H."/>
            <person name="Ye R."/>
            <person name="Li L."/>
            <person name="Wei W."/>
            <person name="Wang X."/>
            <person name="Wang C."/>
            <person name="Yang T."/>
            <person name="Huo Q."/>
            <person name="Li W."/>
            <person name="Guo W."/>
            <person name="Chen H."/>
            <person name="Zhou L."/>
            <person name="Ni X."/>
            <person name="Tian J."/>
            <person name="Zhou Y."/>
            <person name="Sheng Y."/>
            <person name="Liu T."/>
            <person name="Pan Y."/>
            <person name="Xia L."/>
            <person name="Li J."/>
            <person name="Zhao F."/>
            <person name="Cao W."/>
        </authorList>
    </citation>
    <scope>NUCLEOTIDE SEQUENCE</scope>
    <source>
        <strain evidence="1">Hyas-2018</strain>
    </source>
</reference>
<dbReference type="Proteomes" id="UP000821845">
    <property type="component" value="Chromosome 2"/>
</dbReference>
<proteinExistence type="predicted"/>
<accession>A0ACB7T0M2</accession>
<name>A0ACB7T0M2_HYAAI</name>
<organism evidence="1 2">
    <name type="scientific">Hyalomma asiaticum</name>
    <name type="common">Tick</name>
    <dbReference type="NCBI Taxonomy" id="266040"/>
    <lineage>
        <taxon>Eukaryota</taxon>
        <taxon>Metazoa</taxon>
        <taxon>Ecdysozoa</taxon>
        <taxon>Arthropoda</taxon>
        <taxon>Chelicerata</taxon>
        <taxon>Arachnida</taxon>
        <taxon>Acari</taxon>
        <taxon>Parasitiformes</taxon>
        <taxon>Ixodida</taxon>
        <taxon>Ixodoidea</taxon>
        <taxon>Ixodidae</taxon>
        <taxon>Hyalomminae</taxon>
        <taxon>Hyalomma</taxon>
    </lineage>
</organism>
<protein>
    <submittedName>
        <fullName evidence="1">Uncharacterized protein</fullName>
    </submittedName>
</protein>
<keyword evidence="2" id="KW-1185">Reference proteome</keyword>
<evidence type="ECO:0000313" key="1">
    <source>
        <dbReference type="EMBL" id="KAH6938454.1"/>
    </source>
</evidence>
<evidence type="ECO:0000313" key="2">
    <source>
        <dbReference type="Proteomes" id="UP000821845"/>
    </source>
</evidence>
<comment type="caution">
    <text evidence="1">The sequence shown here is derived from an EMBL/GenBank/DDBJ whole genome shotgun (WGS) entry which is preliminary data.</text>
</comment>
<dbReference type="EMBL" id="CM023482">
    <property type="protein sequence ID" value="KAH6938454.1"/>
    <property type="molecule type" value="Genomic_DNA"/>
</dbReference>
<sequence>MVERVFAVQTLGITIEANGANSLAISKILRQTATEKVAITLATLNPNCHTIVSDTGTAIRNYIKGRISRQALRILHQVPHLPENQITVVWLPTHAGDDMSSSPTSTWSHAPLPEALSTMPETARAHP</sequence>
<gene>
    <name evidence="1" type="ORF">HPB50_009388</name>
</gene>